<dbReference type="PROSITE" id="PS50102">
    <property type="entry name" value="RRM"/>
    <property type="match status" value="1"/>
</dbReference>
<feature type="region of interest" description="Disordered" evidence="7">
    <location>
        <begin position="413"/>
        <end position="441"/>
    </location>
</feature>
<keyword evidence="3 6" id="KW-0694">RNA-binding</keyword>
<evidence type="ECO:0000256" key="6">
    <source>
        <dbReference type="PROSITE-ProRule" id="PRU00176"/>
    </source>
</evidence>
<dbReference type="HOGENOM" id="CLU_025002_0_0_1"/>
<dbReference type="STRING" id="1109443.G4TIE0"/>
<feature type="compositionally biased region" description="Basic and acidic residues" evidence="7">
    <location>
        <begin position="214"/>
        <end position="233"/>
    </location>
</feature>
<dbReference type="Pfam" id="PF01585">
    <property type="entry name" value="G-patch"/>
    <property type="match status" value="1"/>
</dbReference>
<dbReference type="eggNOG" id="KOG1996">
    <property type="taxonomic scope" value="Eukaryota"/>
</dbReference>
<evidence type="ECO:0000259" key="9">
    <source>
        <dbReference type="PROSITE" id="PS50174"/>
    </source>
</evidence>
<accession>G4TIE0</accession>
<evidence type="ECO:0008006" key="12">
    <source>
        <dbReference type="Google" id="ProtNLM"/>
    </source>
</evidence>
<feature type="region of interest" description="Disordered" evidence="7">
    <location>
        <begin position="166"/>
        <end position="187"/>
    </location>
</feature>
<dbReference type="GO" id="GO:0003723">
    <property type="term" value="F:RNA binding"/>
    <property type="evidence" value="ECO:0007669"/>
    <property type="project" value="UniProtKB-UniRule"/>
</dbReference>
<feature type="compositionally biased region" description="Pro residues" evidence="7">
    <location>
        <begin position="420"/>
        <end position="435"/>
    </location>
</feature>
<dbReference type="InterPro" id="IPR035979">
    <property type="entry name" value="RBD_domain_sf"/>
</dbReference>
<dbReference type="OMA" id="GPMSEVI"/>
<comment type="caution">
    <text evidence="10">The sequence shown here is derived from an EMBL/GenBank/DDBJ whole genome shotgun (WGS) entry which is preliminary data.</text>
</comment>
<feature type="domain" description="RRM" evidence="8">
    <location>
        <begin position="528"/>
        <end position="614"/>
    </location>
</feature>
<keyword evidence="4" id="KW-0508">mRNA splicing</keyword>
<dbReference type="InterPro" id="IPR000504">
    <property type="entry name" value="RRM_dom"/>
</dbReference>
<sequence>MVPSGSPSSILATIMTSRGGGLYGGIKFTTPQDQLQQISSSPAAPAIAPVPAQAVVEAAPVPATTKATPVQENTEQPTPETPVKTSAGWSAALAFAPVRRTAKPKAPANRGLPQAAMVASLAAAAASVNPTPIPTVNVAPTEPAPEQESTGWGKRVKAPSMVIDDDVNGFRATKPGEGKRKKKKNINANQIIWDPMEPYDPFHPNDYHEYKKWKQREQQERRMQERRRVEELKRRRTYSHSEYSSEEHSDDGRPSRKTARYHSPEREDDYDAPRGLGSANAFQHSDNVVNEEEPMNISPARPVPLADTGEEAYLRRLQMSRPRPPSPPAAQPPAKPTFAPATQSIPIPAMASPLQPPPVSAVSTAFASNDEMDEEITPVAPAPVQPAPTQLSQATIEERKKTAAAVAARLKALSKLNAAPEPPNPVPPPSEPSGPQPKRDQAGFAARMMEKYGYVQGQGLGANADGIVEPIMLERANAPKATKKGEEGPKKSGAGGMGIGGSKMGRIVNAQAEEKIKADLLRYGESSRIVVLTNMVGPEDVDDDLQGEIGDECSKHGTVERVVVHLPYPTPDNPEDAVRIFVQFAGPAAAWKAVRELDGRFFGGRTVRAKYFDEGNFIKRLFDIPL</sequence>
<evidence type="ECO:0000256" key="3">
    <source>
        <dbReference type="ARBA" id="ARBA00022884"/>
    </source>
</evidence>
<protein>
    <recommendedName>
        <fullName evidence="12">G-patch domain-containing protein</fullName>
    </recommendedName>
</protein>
<dbReference type="InterPro" id="IPR012677">
    <property type="entry name" value="Nucleotide-bd_a/b_plait_sf"/>
</dbReference>
<organism evidence="10 11">
    <name type="scientific">Serendipita indica (strain DSM 11827)</name>
    <name type="common">Root endophyte fungus</name>
    <name type="synonym">Piriformospora indica</name>
    <dbReference type="NCBI Taxonomy" id="1109443"/>
    <lineage>
        <taxon>Eukaryota</taxon>
        <taxon>Fungi</taxon>
        <taxon>Dikarya</taxon>
        <taxon>Basidiomycota</taxon>
        <taxon>Agaricomycotina</taxon>
        <taxon>Agaricomycetes</taxon>
        <taxon>Sebacinales</taxon>
        <taxon>Serendipitaceae</taxon>
        <taxon>Serendipita</taxon>
    </lineage>
</organism>
<evidence type="ECO:0000313" key="11">
    <source>
        <dbReference type="Proteomes" id="UP000007148"/>
    </source>
</evidence>
<dbReference type="InParanoid" id="G4TIE0"/>
<reference evidence="10 11" key="1">
    <citation type="journal article" date="2011" name="PLoS Pathog.">
        <title>Endophytic Life Strategies Decoded by Genome and Transcriptome Analyses of the Mutualistic Root Symbiont Piriformospora indica.</title>
        <authorList>
            <person name="Zuccaro A."/>
            <person name="Lahrmann U."/>
            <person name="Guldener U."/>
            <person name="Langen G."/>
            <person name="Pfiffi S."/>
            <person name="Biedenkopf D."/>
            <person name="Wong P."/>
            <person name="Samans B."/>
            <person name="Grimm C."/>
            <person name="Basiewicz M."/>
            <person name="Murat C."/>
            <person name="Martin F."/>
            <person name="Kogel K.H."/>
        </authorList>
    </citation>
    <scope>NUCLEOTIDE SEQUENCE [LARGE SCALE GENOMIC DNA]</scope>
    <source>
        <strain evidence="10 11">DSM 11827</strain>
    </source>
</reference>
<keyword evidence="11" id="KW-1185">Reference proteome</keyword>
<dbReference type="Gene3D" id="3.30.70.330">
    <property type="match status" value="1"/>
</dbReference>
<dbReference type="EMBL" id="CAFZ01000105">
    <property type="protein sequence ID" value="CCA71067.1"/>
    <property type="molecule type" value="Genomic_DNA"/>
</dbReference>
<dbReference type="GO" id="GO:0045292">
    <property type="term" value="P:mRNA cis splicing, via spliceosome"/>
    <property type="evidence" value="ECO:0007669"/>
    <property type="project" value="InterPro"/>
</dbReference>
<dbReference type="AlphaFoldDB" id="G4TIE0"/>
<feature type="region of interest" description="Disordered" evidence="7">
    <location>
        <begin position="65"/>
        <end position="87"/>
    </location>
</feature>
<dbReference type="PANTHER" id="PTHR13288">
    <property type="entry name" value="SPLICING FACTOR 45 SPF45"/>
    <property type="match status" value="1"/>
</dbReference>
<feature type="domain" description="G-patch" evidence="9">
    <location>
        <begin position="441"/>
        <end position="502"/>
    </location>
</feature>
<dbReference type="PANTHER" id="PTHR13288:SF8">
    <property type="entry name" value="SPLICING FACTOR 45"/>
    <property type="match status" value="1"/>
</dbReference>
<dbReference type="SMART" id="SM00361">
    <property type="entry name" value="RRM_1"/>
    <property type="match status" value="1"/>
</dbReference>
<keyword evidence="5" id="KW-0539">Nucleus</keyword>
<evidence type="ECO:0000259" key="8">
    <source>
        <dbReference type="PROSITE" id="PS50102"/>
    </source>
</evidence>
<feature type="region of interest" description="Disordered" evidence="7">
    <location>
        <begin position="478"/>
        <end position="499"/>
    </location>
</feature>
<dbReference type="CDD" id="cd12374">
    <property type="entry name" value="RRM_UHM_SPF45_PUF60"/>
    <property type="match status" value="1"/>
</dbReference>
<dbReference type="FunFam" id="3.30.70.330:FF:000382">
    <property type="entry name" value="G-patch domain-containing protein"/>
    <property type="match status" value="1"/>
</dbReference>
<evidence type="ECO:0000256" key="1">
    <source>
        <dbReference type="ARBA" id="ARBA00004123"/>
    </source>
</evidence>
<evidence type="ECO:0000256" key="5">
    <source>
        <dbReference type="ARBA" id="ARBA00023242"/>
    </source>
</evidence>
<proteinExistence type="predicted"/>
<evidence type="ECO:0000313" key="10">
    <source>
        <dbReference type="EMBL" id="CCA71067.1"/>
    </source>
</evidence>
<feature type="compositionally biased region" description="Basic and acidic residues" evidence="7">
    <location>
        <begin position="243"/>
        <end position="254"/>
    </location>
</feature>
<feature type="compositionally biased region" description="Polar residues" evidence="7">
    <location>
        <begin position="71"/>
        <end position="87"/>
    </location>
</feature>
<dbReference type="PROSITE" id="PS50174">
    <property type="entry name" value="G_PATCH"/>
    <property type="match status" value="1"/>
</dbReference>
<name>G4TIE0_SERID</name>
<evidence type="ECO:0000256" key="2">
    <source>
        <dbReference type="ARBA" id="ARBA00022664"/>
    </source>
</evidence>
<feature type="compositionally biased region" description="Pro residues" evidence="7">
    <location>
        <begin position="322"/>
        <end position="335"/>
    </location>
</feature>
<comment type="subcellular location">
    <subcellularLocation>
        <location evidence="1">Nucleus</location>
    </subcellularLocation>
</comment>
<dbReference type="InterPro" id="IPR000467">
    <property type="entry name" value="G_patch_dom"/>
</dbReference>
<dbReference type="GO" id="GO:0071011">
    <property type="term" value="C:precatalytic spliceosome"/>
    <property type="evidence" value="ECO:0007669"/>
    <property type="project" value="TreeGrafter"/>
</dbReference>
<dbReference type="Proteomes" id="UP000007148">
    <property type="component" value="Unassembled WGS sequence"/>
</dbReference>
<dbReference type="InterPro" id="IPR040052">
    <property type="entry name" value="RBM17"/>
</dbReference>
<evidence type="ECO:0000256" key="4">
    <source>
        <dbReference type="ARBA" id="ARBA00023187"/>
    </source>
</evidence>
<feature type="region of interest" description="Disordered" evidence="7">
    <location>
        <begin position="214"/>
        <end position="362"/>
    </location>
</feature>
<evidence type="ECO:0000256" key="7">
    <source>
        <dbReference type="SAM" id="MobiDB-lite"/>
    </source>
</evidence>
<keyword evidence="2" id="KW-0507">mRNA processing</keyword>
<dbReference type="SMART" id="SM00443">
    <property type="entry name" value="G_patch"/>
    <property type="match status" value="1"/>
</dbReference>
<gene>
    <name evidence="10" type="ORF">PIIN_05002</name>
</gene>
<dbReference type="SUPFAM" id="SSF54928">
    <property type="entry name" value="RNA-binding domain, RBD"/>
    <property type="match status" value="1"/>
</dbReference>
<dbReference type="InterPro" id="IPR003954">
    <property type="entry name" value="RRM_euk-type"/>
</dbReference>
<dbReference type="OrthoDB" id="5411533at2759"/>